<dbReference type="GO" id="GO:0085020">
    <property type="term" value="P:protein K6-linked ubiquitination"/>
    <property type="evidence" value="ECO:0007669"/>
    <property type="project" value="TreeGrafter"/>
</dbReference>
<dbReference type="PROSITE" id="PS50088">
    <property type="entry name" value="ANK_REPEAT"/>
    <property type="match status" value="2"/>
</dbReference>
<feature type="repeat" description="ANK" evidence="3">
    <location>
        <begin position="39"/>
        <end position="71"/>
    </location>
</feature>
<dbReference type="InParanoid" id="A0A2P6P057"/>
<dbReference type="PANTHER" id="PTHR24171:SF8">
    <property type="entry name" value="BRCA1-ASSOCIATED RING DOMAIN PROTEIN 1"/>
    <property type="match status" value="1"/>
</dbReference>
<dbReference type="Proteomes" id="UP000241769">
    <property type="component" value="Unassembled WGS sequence"/>
</dbReference>
<dbReference type="SUPFAM" id="SSF48403">
    <property type="entry name" value="Ankyrin repeat"/>
    <property type="match status" value="1"/>
</dbReference>
<dbReference type="OrthoDB" id="27590at2759"/>
<dbReference type="Pfam" id="PF12796">
    <property type="entry name" value="Ank_2"/>
    <property type="match status" value="1"/>
</dbReference>
<gene>
    <name evidence="5" type="ORF">PROFUN_00838</name>
</gene>
<evidence type="ECO:0000313" key="6">
    <source>
        <dbReference type="Proteomes" id="UP000241769"/>
    </source>
</evidence>
<accession>A0A2P6P057</accession>
<protein>
    <submittedName>
        <fullName evidence="5">Osteoclast-stimulating factor 1-like</fullName>
    </submittedName>
</protein>
<evidence type="ECO:0000313" key="5">
    <source>
        <dbReference type="EMBL" id="PRP89574.1"/>
    </source>
</evidence>
<proteinExistence type="predicted"/>
<comment type="caution">
    <text evidence="5">The sequence shown here is derived from an EMBL/GenBank/DDBJ whole genome shotgun (WGS) entry which is preliminary data.</text>
</comment>
<name>A0A2P6P057_9EUKA</name>
<keyword evidence="6" id="KW-1185">Reference proteome</keyword>
<reference evidence="5 6" key="1">
    <citation type="journal article" date="2018" name="Genome Biol. Evol.">
        <title>Multiple Roots of Fruiting Body Formation in Amoebozoa.</title>
        <authorList>
            <person name="Hillmann F."/>
            <person name="Forbes G."/>
            <person name="Novohradska S."/>
            <person name="Ferling I."/>
            <person name="Riege K."/>
            <person name="Groth M."/>
            <person name="Westermann M."/>
            <person name="Marz M."/>
            <person name="Spaller T."/>
            <person name="Winckler T."/>
            <person name="Schaap P."/>
            <person name="Glockner G."/>
        </authorList>
    </citation>
    <scope>NUCLEOTIDE SEQUENCE [LARGE SCALE GENOMIC DNA]</scope>
    <source>
        <strain evidence="5 6">Jena</strain>
    </source>
</reference>
<evidence type="ECO:0000256" key="2">
    <source>
        <dbReference type="ARBA" id="ARBA00023043"/>
    </source>
</evidence>
<dbReference type="SMART" id="SM00248">
    <property type="entry name" value="ANK"/>
    <property type="match status" value="2"/>
</dbReference>
<dbReference type="STRING" id="1890364.A0A2P6P057"/>
<dbReference type="Gene3D" id="1.25.40.20">
    <property type="entry name" value="Ankyrin repeat-containing domain"/>
    <property type="match status" value="1"/>
</dbReference>
<evidence type="ECO:0000256" key="1">
    <source>
        <dbReference type="ARBA" id="ARBA00022737"/>
    </source>
</evidence>
<dbReference type="FunCoup" id="A0A2P6P057">
    <property type="interactions" value="35"/>
</dbReference>
<feature type="region of interest" description="Disordered" evidence="4">
    <location>
        <begin position="117"/>
        <end position="145"/>
    </location>
</feature>
<evidence type="ECO:0000256" key="4">
    <source>
        <dbReference type="SAM" id="MobiDB-lite"/>
    </source>
</evidence>
<dbReference type="InterPro" id="IPR002110">
    <property type="entry name" value="Ankyrin_rpt"/>
</dbReference>
<sequence length="145" mass="15766">MSDDIILNPVLEAAKRGYTEQIKEALEQKQGKITDLDPQKNTPLHWAAGGGHYEAVEFLISLGSDVNQANASGDTPLHRSAWKGHAKVSELLVQKGAGPSRLAKNRDGKMPIDLAKATEVKRAVAPPPQETPEDEAFDQEEEDSD</sequence>
<evidence type="ECO:0000256" key="3">
    <source>
        <dbReference type="PROSITE-ProRule" id="PRU00023"/>
    </source>
</evidence>
<feature type="repeat" description="ANK" evidence="3">
    <location>
        <begin position="72"/>
        <end position="104"/>
    </location>
</feature>
<feature type="compositionally biased region" description="Acidic residues" evidence="4">
    <location>
        <begin position="131"/>
        <end position="145"/>
    </location>
</feature>
<dbReference type="PROSITE" id="PS50297">
    <property type="entry name" value="ANK_REP_REGION"/>
    <property type="match status" value="2"/>
</dbReference>
<dbReference type="AlphaFoldDB" id="A0A2P6P057"/>
<keyword evidence="1" id="KW-0677">Repeat</keyword>
<keyword evidence="2 3" id="KW-0040">ANK repeat</keyword>
<dbReference type="PANTHER" id="PTHR24171">
    <property type="entry name" value="ANKYRIN REPEAT DOMAIN-CONTAINING PROTEIN 39-RELATED"/>
    <property type="match status" value="1"/>
</dbReference>
<dbReference type="GO" id="GO:0004842">
    <property type="term" value="F:ubiquitin-protein transferase activity"/>
    <property type="evidence" value="ECO:0007669"/>
    <property type="project" value="TreeGrafter"/>
</dbReference>
<organism evidence="5 6">
    <name type="scientific">Planoprotostelium fungivorum</name>
    <dbReference type="NCBI Taxonomy" id="1890364"/>
    <lineage>
        <taxon>Eukaryota</taxon>
        <taxon>Amoebozoa</taxon>
        <taxon>Evosea</taxon>
        <taxon>Variosea</taxon>
        <taxon>Cavosteliida</taxon>
        <taxon>Cavosteliaceae</taxon>
        <taxon>Planoprotostelium</taxon>
    </lineage>
</organism>
<dbReference type="InterPro" id="IPR036770">
    <property type="entry name" value="Ankyrin_rpt-contain_sf"/>
</dbReference>
<dbReference type="EMBL" id="MDYQ01000002">
    <property type="protein sequence ID" value="PRP89574.1"/>
    <property type="molecule type" value="Genomic_DNA"/>
</dbReference>